<dbReference type="RefSeq" id="WP_150204470.1">
    <property type="nucleotide sequence ID" value="NZ_CP043939.1"/>
</dbReference>
<dbReference type="EMBL" id="CP043939">
    <property type="protein sequence ID" value="QER68132.1"/>
    <property type="molecule type" value="Genomic_DNA"/>
</dbReference>
<organism evidence="8 9">
    <name type="scientific">Paucilactobacillus nenjiangensis</name>
    <dbReference type="NCBI Taxonomy" id="1296540"/>
    <lineage>
        <taxon>Bacteria</taxon>
        <taxon>Bacillati</taxon>
        <taxon>Bacillota</taxon>
        <taxon>Bacilli</taxon>
        <taxon>Lactobacillales</taxon>
        <taxon>Lactobacillaceae</taxon>
        <taxon>Paucilactobacillus</taxon>
    </lineage>
</organism>
<dbReference type="NCBIfam" id="NF002797">
    <property type="entry name" value="PRK02936.1"/>
    <property type="match status" value="1"/>
</dbReference>
<dbReference type="CDD" id="cd00610">
    <property type="entry name" value="OAT_like"/>
    <property type="match status" value="1"/>
</dbReference>
<dbReference type="InterPro" id="IPR005814">
    <property type="entry name" value="Aminotrans_3"/>
</dbReference>
<evidence type="ECO:0000256" key="7">
    <source>
        <dbReference type="RuleBase" id="RU003560"/>
    </source>
</evidence>
<dbReference type="InterPro" id="IPR049704">
    <property type="entry name" value="Aminotrans_3_PPA_site"/>
</dbReference>
<keyword evidence="2 8" id="KW-0032">Aminotransferase</keyword>
<dbReference type="InterPro" id="IPR004636">
    <property type="entry name" value="AcOrn/SuccOrn_fam"/>
</dbReference>
<evidence type="ECO:0000256" key="3">
    <source>
        <dbReference type="ARBA" id="ARBA00022605"/>
    </source>
</evidence>
<keyword evidence="5 7" id="KW-0663">Pyridoxal phosphate</keyword>
<comment type="cofactor">
    <cofactor evidence="1">
        <name>pyridoxal 5'-phosphate</name>
        <dbReference type="ChEBI" id="CHEBI:597326"/>
    </cofactor>
</comment>
<keyword evidence="4 8" id="KW-0808">Transferase</keyword>
<dbReference type="PROSITE" id="PS00600">
    <property type="entry name" value="AA_TRANSFER_CLASS_3"/>
    <property type="match status" value="1"/>
</dbReference>
<dbReference type="InterPro" id="IPR015422">
    <property type="entry name" value="PyrdxlP-dep_Trfase_small"/>
</dbReference>
<reference evidence="8 9" key="1">
    <citation type="submission" date="2019-09" db="EMBL/GenBank/DDBJ databases">
        <title>Complete Genome Sequence of Lactobacillus nenjiangensis SH-Y15, isolated from sauerkraut.</title>
        <authorList>
            <person name="Yang H."/>
        </authorList>
    </citation>
    <scope>NUCLEOTIDE SEQUENCE [LARGE SCALE GENOMIC DNA]</scope>
    <source>
        <strain evidence="8 9">SH-Y15</strain>
    </source>
</reference>
<dbReference type="AlphaFoldDB" id="A0A5P1X2K0"/>
<evidence type="ECO:0000256" key="1">
    <source>
        <dbReference type="ARBA" id="ARBA00001933"/>
    </source>
</evidence>
<dbReference type="SUPFAM" id="SSF53383">
    <property type="entry name" value="PLP-dependent transferases"/>
    <property type="match status" value="1"/>
</dbReference>
<dbReference type="Proteomes" id="UP000325295">
    <property type="component" value="Chromosome"/>
</dbReference>
<dbReference type="InterPro" id="IPR015421">
    <property type="entry name" value="PyrdxlP-dep_Trfase_major"/>
</dbReference>
<dbReference type="Gene3D" id="3.90.1150.10">
    <property type="entry name" value="Aspartate Aminotransferase, domain 1"/>
    <property type="match status" value="1"/>
</dbReference>
<protein>
    <submittedName>
        <fullName evidence="8">Acetylornithine transaminase</fullName>
        <ecNumber evidence="8">2.6.1.11</ecNumber>
    </submittedName>
</protein>
<keyword evidence="3" id="KW-0028">Amino-acid biosynthesis</keyword>
<accession>A0A5P1X2K0</accession>
<comment type="similarity">
    <text evidence="7">Belongs to the class-III pyridoxal-phosphate-dependent aminotransferase family.</text>
</comment>
<dbReference type="InterPro" id="IPR015424">
    <property type="entry name" value="PyrdxlP-dep_Trfase"/>
</dbReference>
<comment type="pathway">
    <text evidence="6">Amino-acid biosynthesis.</text>
</comment>
<evidence type="ECO:0000256" key="4">
    <source>
        <dbReference type="ARBA" id="ARBA00022679"/>
    </source>
</evidence>
<evidence type="ECO:0000313" key="9">
    <source>
        <dbReference type="Proteomes" id="UP000325295"/>
    </source>
</evidence>
<dbReference type="GO" id="GO:0003992">
    <property type="term" value="F:N2-acetyl-L-ornithine:2-oxoglutarate 5-aminotransferase activity"/>
    <property type="evidence" value="ECO:0007669"/>
    <property type="project" value="UniProtKB-EC"/>
</dbReference>
<proteinExistence type="inferred from homology"/>
<dbReference type="GO" id="GO:0042802">
    <property type="term" value="F:identical protein binding"/>
    <property type="evidence" value="ECO:0007669"/>
    <property type="project" value="TreeGrafter"/>
</dbReference>
<dbReference type="InterPro" id="IPR050103">
    <property type="entry name" value="Class-III_PLP-dep_AT"/>
</dbReference>
<keyword evidence="9" id="KW-1185">Reference proteome</keyword>
<evidence type="ECO:0000256" key="5">
    <source>
        <dbReference type="ARBA" id="ARBA00022898"/>
    </source>
</evidence>
<sequence>MEYVFPTYARYPIDIVDGEDVHLVDSQGQQYLDFTSGIGVCSFGYSNQLIKDSVDTQAGKVWHTSNLYDSQLQDQVAAKLVEPGMLAFFCNSGTEANEAALKLARKASGKTKVIAFNDSFHGRTYGSLSMTGNPGIKEGFFPLVPSIEFADFDDDAALTQVDNQTAAVILEVIQGEGGVNNAHADWLQAIETKAHQVGALLIIDEVQTGIGRTGTKFAYQNYDLHPDIVTLAKALGNGLPIGAMIGKQELASAFGPGSHGTTFGGNKLSLAAADAVLDQLTPEFLTAVQAKSKSVWAILKNEIAQQSIVTAISGQGLMIGIHLDEQVNVEDIVKALQQDGLLTLSAKHNTLRLLPPLVMNTEELTTGLTKINQILSQFAQTKMEAKS</sequence>
<dbReference type="PANTHER" id="PTHR11986">
    <property type="entry name" value="AMINOTRANSFERASE CLASS III"/>
    <property type="match status" value="1"/>
</dbReference>
<dbReference type="PANTHER" id="PTHR11986:SF79">
    <property type="entry name" value="ACETYLORNITHINE AMINOTRANSFERASE, MITOCHONDRIAL"/>
    <property type="match status" value="1"/>
</dbReference>
<dbReference type="KEGG" id="lnn:F0161_09970"/>
<dbReference type="GO" id="GO:0030170">
    <property type="term" value="F:pyridoxal phosphate binding"/>
    <property type="evidence" value="ECO:0007669"/>
    <property type="project" value="InterPro"/>
</dbReference>
<dbReference type="EC" id="2.6.1.11" evidence="8"/>
<dbReference type="FunFam" id="3.40.640.10:FF:000004">
    <property type="entry name" value="Acetylornithine aminotransferase"/>
    <property type="match status" value="1"/>
</dbReference>
<dbReference type="PIRSF" id="PIRSF000521">
    <property type="entry name" value="Transaminase_4ab_Lys_Orn"/>
    <property type="match status" value="1"/>
</dbReference>
<dbReference type="NCBIfam" id="TIGR00707">
    <property type="entry name" value="argD"/>
    <property type="match status" value="1"/>
</dbReference>
<name>A0A5P1X2K0_9LACO</name>
<gene>
    <name evidence="8" type="ORF">F0161_09970</name>
</gene>
<dbReference type="NCBIfam" id="NF002325">
    <property type="entry name" value="PRK01278.1"/>
    <property type="match status" value="1"/>
</dbReference>
<dbReference type="Pfam" id="PF00202">
    <property type="entry name" value="Aminotran_3"/>
    <property type="match status" value="1"/>
</dbReference>
<dbReference type="GO" id="GO:0006526">
    <property type="term" value="P:L-arginine biosynthetic process"/>
    <property type="evidence" value="ECO:0007669"/>
    <property type="project" value="UniProtKB-ARBA"/>
</dbReference>
<evidence type="ECO:0000256" key="2">
    <source>
        <dbReference type="ARBA" id="ARBA00022576"/>
    </source>
</evidence>
<dbReference type="OrthoDB" id="9807885at2"/>
<evidence type="ECO:0000313" key="8">
    <source>
        <dbReference type="EMBL" id="QER68132.1"/>
    </source>
</evidence>
<dbReference type="Gene3D" id="3.40.640.10">
    <property type="entry name" value="Type I PLP-dependent aspartate aminotransferase-like (Major domain)"/>
    <property type="match status" value="1"/>
</dbReference>
<evidence type="ECO:0000256" key="6">
    <source>
        <dbReference type="ARBA" id="ARBA00029440"/>
    </source>
</evidence>